<evidence type="ECO:0000313" key="1">
    <source>
        <dbReference type="EMBL" id="RZS98608.1"/>
    </source>
</evidence>
<sequence length="106" mass="12325">MANTFFVTFRWNRGDQSVLIISPEYRDIEDAGVFLDETVARLSKNHEFYQEDDAGWKYRSEAFTLELVKESAYNGIAQEKFDDGVFEACFRLLQEFVTCSNSKGRD</sequence>
<dbReference type="AlphaFoldDB" id="A0A4Q7PFK8"/>
<organism evidence="1 2">
    <name type="scientific">Cecembia calidifontis</name>
    <dbReference type="NCBI Taxonomy" id="1187080"/>
    <lineage>
        <taxon>Bacteria</taxon>
        <taxon>Pseudomonadati</taxon>
        <taxon>Bacteroidota</taxon>
        <taxon>Cytophagia</taxon>
        <taxon>Cytophagales</taxon>
        <taxon>Cyclobacteriaceae</taxon>
        <taxon>Cecembia</taxon>
    </lineage>
</organism>
<name>A0A4Q7PFK8_9BACT</name>
<dbReference type="Proteomes" id="UP000292209">
    <property type="component" value="Unassembled WGS sequence"/>
</dbReference>
<keyword evidence="2" id="KW-1185">Reference proteome</keyword>
<dbReference type="EMBL" id="SGXG01000001">
    <property type="protein sequence ID" value="RZS98608.1"/>
    <property type="molecule type" value="Genomic_DNA"/>
</dbReference>
<reference evidence="1 2" key="1">
    <citation type="submission" date="2019-02" db="EMBL/GenBank/DDBJ databases">
        <title>Genomic Encyclopedia of Archaeal and Bacterial Type Strains, Phase II (KMG-II): from individual species to whole genera.</title>
        <authorList>
            <person name="Goeker M."/>
        </authorList>
    </citation>
    <scope>NUCLEOTIDE SEQUENCE [LARGE SCALE GENOMIC DNA]</scope>
    <source>
        <strain evidence="1 2">DSM 21411</strain>
    </source>
</reference>
<protein>
    <submittedName>
        <fullName evidence="1">Uncharacterized protein</fullName>
    </submittedName>
</protein>
<proteinExistence type="predicted"/>
<dbReference type="OrthoDB" id="839404at2"/>
<dbReference type="RefSeq" id="WP_130277274.1">
    <property type="nucleotide sequence ID" value="NZ_SGXG01000001.1"/>
</dbReference>
<gene>
    <name evidence="1" type="ORF">BC751_4273</name>
</gene>
<comment type="caution">
    <text evidence="1">The sequence shown here is derived from an EMBL/GenBank/DDBJ whole genome shotgun (WGS) entry which is preliminary data.</text>
</comment>
<accession>A0A4Q7PFK8</accession>
<evidence type="ECO:0000313" key="2">
    <source>
        <dbReference type="Proteomes" id="UP000292209"/>
    </source>
</evidence>